<gene>
    <name evidence="1" type="ORF">DC366_12310</name>
</gene>
<name>A0A2T7G694_9RHOB</name>
<reference evidence="1 2" key="1">
    <citation type="submission" date="2018-04" db="EMBL/GenBank/DDBJ databases">
        <title>Pelagivirga bohaiensis gen. nov., sp. nov., a bacterium isolated from the Bohai Sea.</title>
        <authorList>
            <person name="Ji X."/>
        </authorList>
    </citation>
    <scope>NUCLEOTIDE SEQUENCE [LARGE SCALE GENOMIC DNA]</scope>
    <source>
        <strain evidence="1 2">BH-SD19</strain>
    </source>
</reference>
<evidence type="ECO:0000313" key="1">
    <source>
        <dbReference type="EMBL" id="PVA09886.1"/>
    </source>
</evidence>
<dbReference type="InterPro" id="IPR018666">
    <property type="entry name" value="DUF2125"/>
</dbReference>
<organism evidence="1 2">
    <name type="scientific">Pelagivirga sediminicola</name>
    <dbReference type="NCBI Taxonomy" id="2170575"/>
    <lineage>
        <taxon>Bacteria</taxon>
        <taxon>Pseudomonadati</taxon>
        <taxon>Pseudomonadota</taxon>
        <taxon>Alphaproteobacteria</taxon>
        <taxon>Rhodobacterales</taxon>
        <taxon>Paracoccaceae</taxon>
        <taxon>Pelagivirga</taxon>
    </lineage>
</organism>
<keyword evidence="2" id="KW-1185">Reference proteome</keyword>
<accession>A0A2T7G694</accession>
<comment type="caution">
    <text evidence="1">The sequence shown here is derived from an EMBL/GenBank/DDBJ whole genome shotgun (WGS) entry which is preliminary data.</text>
</comment>
<evidence type="ECO:0000313" key="2">
    <source>
        <dbReference type="Proteomes" id="UP000244446"/>
    </source>
</evidence>
<dbReference type="Proteomes" id="UP000244446">
    <property type="component" value="Unassembled WGS sequence"/>
</dbReference>
<dbReference type="AlphaFoldDB" id="A0A2T7G694"/>
<dbReference type="Pfam" id="PF09898">
    <property type="entry name" value="DUF2125"/>
    <property type="match status" value="1"/>
</dbReference>
<protein>
    <submittedName>
        <fullName evidence="1">DUF2125 domain-containing protein</fullName>
    </submittedName>
</protein>
<proteinExistence type="predicted"/>
<sequence>MRILLAIVITLAAAWAGYWFIGSSALQSGLAAWFDARRAEGWVAEYSDLSVKGFPNRFDTTLSDLRLADPAAGLGWEAPFLQLLTLSYTPNHIIAVWPHEQRITGPGGAFTLASDDMRASVVADPNTTLALRRSTLTAEDVALTPDDGSGAISAGVLRLAVERLEDASATHQPRYHLGLLAQDVAPPAPVMALLEGDISLARVIDRIAADLTVDFDAPWDRYALEDARPQPTRIAVKSAGLHWGAMSLEASGALRVDIGGRPSGTLTVSARGWRQMLDIAAEAELLTRDLADTAERALAVMAGGNESDAALNIPLTFKGGRVWIGPIPIAPAPVLRLN</sequence>
<dbReference type="OrthoDB" id="7625707at2"/>
<dbReference type="EMBL" id="QCYH01000006">
    <property type="protein sequence ID" value="PVA09886.1"/>
    <property type="molecule type" value="Genomic_DNA"/>
</dbReference>
<dbReference type="RefSeq" id="WP_108692508.1">
    <property type="nucleotide sequence ID" value="NZ_QCYH01000006.1"/>
</dbReference>